<evidence type="ECO:0000313" key="14">
    <source>
        <dbReference type="Proteomes" id="UP001206312"/>
    </source>
</evidence>
<dbReference type="InterPro" id="IPR037066">
    <property type="entry name" value="Plug_dom_sf"/>
</dbReference>
<dbReference type="InterPro" id="IPR039426">
    <property type="entry name" value="TonB-dep_rcpt-like"/>
</dbReference>
<keyword evidence="5 9" id="KW-0798">TonB box</keyword>
<keyword evidence="7 8" id="KW-0998">Cell outer membrane</keyword>
<sequence length="692" mass="77505">MRRALLFLFVLTGLAPAFSQNIPRDSVTYLDEVVIGPDRVADSPLGLVASDLLTEQAIRTQAPTDFAGTLNQVPGVYFLSGALNTNRITIRGVGARTPFGTDKLRMYYNDIPVTNGTGFSTLEAFDLENLNSIRVVKGPKSGAYGAALGGALLLRSDPGQEEGTLLRSQTRFGSYGLLKANLSATHKDGKVSAEVRYNRMTTQGYRENNAFDRDGFLLNVGLEAGQSHEFTLLANYIDYTAEIPSSLGLTDFETNPRQAAANWKAAKGFEANQYTLVGLSDRIDLAPGFQNTSSVFISYLDHFEPRPFNILDEFTLGYGLRSVFSGDLTGGRQLLKATLGVELYRDEYRWDVYENRYQENDGQGNLPGDQLGRNKEFRRQFYLFSQLQWQVGPRLQAAAGLTLNRTQYDFRDLWREGDLNRSASRNFDPLWLPSLDLRYTFDGDSWAYLNVSRGFSNPSLEESLNPDGIINPEIGQEKGMNYEVGVKGSWLGDRLQGTVALYQMEIRDLLVAQRVGEDQFIGQNAGKTRHRGVELSLQYLLPSRSDFSLSPFLSYTLNDHSFREFIDGDSDFSGNALTGVPRHQLYGGLQVRSRKGWYWNSHYQFVDAIPLTDSNSLYSELYHLLNTQFGYRRALGERLNLGIEFGLNNLLDTRYASSVLINATGFGGSEPRYYYPGNGRNYYAGILLLYAL</sequence>
<accession>A0ABT1AWQ4</accession>
<dbReference type="InterPro" id="IPR000531">
    <property type="entry name" value="Beta-barrel_TonB"/>
</dbReference>
<keyword evidence="10" id="KW-0732">Signal</keyword>
<evidence type="ECO:0000256" key="1">
    <source>
        <dbReference type="ARBA" id="ARBA00004571"/>
    </source>
</evidence>
<evidence type="ECO:0000256" key="9">
    <source>
        <dbReference type="RuleBase" id="RU003357"/>
    </source>
</evidence>
<reference evidence="13 14" key="1">
    <citation type="submission" date="2022-06" db="EMBL/GenBank/DDBJ databases">
        <authorList>
            <person name="Xuan X."/>
        </authorList>
    </citation>
    <scope>NUCLEOTIDE SEQUENCE [LARGE SCALE GENOMIC DNA]</scope>
    <source>
        <strain evidence="13 14">2V75</strain>
    </source>
</reference>
<evidence type="ECO:0000256" key="10">
    <source>
        <dbReference type="SAM" id="SignalP"/>
    </source>
</evidence>
<feature type="domain" description="TonB-dependent receptor plug" evidence="12">
    <location>
        <begin position="51"/>
        <end position="150"/>
    </location>
</feature>
<evidence type="ECO:0000256" key="4">
    <source>
        <dbReference type="ARBA" id="ARBA00022692"/>
    </source>
</evidence>
<dbReference type="PROSITE" id="PS52016">
    <property type="entry name" value="TONB_DEPENDENT_REC_3"/>
    <property type="match status" value="1"/>
</dbReference>
<dbReference type="Gene3D" id="2.40.170.20">
    <property type="entry name" value="TonB-dependent receptor, beta-barrel domain"/>
    <property type="match status" value="1"/>
</dbReference>
<keyword evidence="3 8" id="KW-1134">Transmembrane beta strand</keyword>
<keyword evidence="14" id="KW-1185">Reference proteome</keyword>
<dbReference type="EMBL" id="JAMXIB010000004">
    <property type="protein sequence ID" value="MCO5724480.1"/>
    <property type="molecule type" value="Genomic_DNA"/>
</dbReference>
<dbReference type="InterPro" id="IPR012910">
    <property type="entry name" value="Plug_dom"/>
</dbReference>
<protein>
    <submittedName>
        <fullName evidence="13">TonB-dependent receptor</fullName>
    </submittedName>
</protein>
<dbReference type="Pfam" id="PF00593">
    <property type="entry name" value="TonB_dep_Rec_b-barrel"/>
    <property type="match status" value="1"/>
</dbReference>
<proteinExistence type="inferred from homology"/>
<dbReference type="InterPro" id="IPR036942">
    <property type="entry name" value="Beta-barrel_TonB_sf"/>
</dbReference>
<comment type="subcellular location">
    <subcellularLocation>
        <location evidence="1 8">Cell outer membrane</location>
        <topology evidence="1 8">Multi-pass membrane protein</topology>
    </subcellularLocation>
</comment>
<evidence type="ECO:0000256" key="8">
    <source>
        <dbReference type="PROSITE-ProRule" id="PRU01360"/>
    </source>
</evidence>
<gene>
    <name evidence="13" type="ORF">NG653_06410</name>
</gene>
<evidence type="ECO:0000259" key="11">
    <source>
        <dbReference type="Pfam" id="PF00593"/>
    </source>
</evidence>
<evidence type="ECO:0000256" key="2">
    <source>
        <dbReference type="ARBA" id="ARBA00022448"/>
    </source>
</evidence>
<name>A0ABT1AWQ4_9FLAO</name>
<comment type="caution">
    <text evidence="13">The sequence shown here is derived from an EMBL/GenBank/DDBJ whole genome shotgun (WGS) entry which is preliminary data.</text>
</comment>
<dbReference type="PANTHER" id="PTHR30069:SF28">
    <property type="entry name" value="TONB-DEPENDENT RECEPTOR YNCD-RELATED"/>
    <property type="match status" value="1"/>
</dbReference>
<evidence type="ECO:0000256" key="3">
    <source>
        <dbReference type="ARBA" id="ARBA00022452"/>
    </source>
</evidence>
<dbReference type="Pfam" id="PF07715">
    <property type="entry name" value="Plug"/>
    <property type="match status" value="1"/>
</dbReference>
<evidence type="ECO:0000256" key="7">
    <source>
        <dbReference type="ARBA" id="ARBA00023237"/>
    </source>
</evidence>
<dbReference type="Gene3D" id="2.170.130.10">
    <property type="entry name" value="TonB-dependent receptor, plug domain"/>
    <property type="match status" value="1"/>
</dbReference>
<dbReference type="PANTHER" id="PTHR30069">
    <property type="entry name" value="TONB-DEPENDENT OUTER MEMBRANE RECEPTOR"/>
    <property type="match status" value="1"/>
</dbReference>
<feature type="domain" description="TonB-dependent receptor-like beta-barrel" evidence="11">
    <location>
        <begin position="221"/>
        <end position="650"/>
    </location>
</feature>
<evidence type="ECO:0000313" key="13">
    <source>
        <dbReference type="EMBL" id="MCO5724480.1"/>
    </source>
</evidence>
<evidence type="ECO:0000256" key="6">
    <source>
        <dbReference type="ARBA" id="ARBA00023136"/>
    </source>
</evidence>
<keyword evidence="13" id="KW-0675">Receptor</keyword>
<keyword evidence="2 8" id="KW-0813">Transport</keyword>
<keyword evidence="6 8" id="KW-0472">Membrane</keyword>
<dbReference type="Proteomes" id="UP001206312">
    <property type="component" value="Unassembled WGS sequence"/>
</dbReference>
<dbReference type="SUPFAM" id="SSF56935">
    <property type="entry name" value="Porins"/>
    <property type="match status" value="1"/>
</dbReference>
<feature type="chain" id="PRO_5046428028" evidence="10">
    <location>
        <begin position="20"/>
        <end position="692"/>
    </location>
</feature>
<dbReference type="RefSeq" id="WP_252740858.1">
    <property type="nucleotide sequence ID" value="NZ_JAMXIB010000004.1"/>
</dbReference>
<evidence type="ECO:0000259" key="12">
    <source>
        <dbReference type="Pfam" id="PF07715"/>
    </source>
</evidence>
<evidence type="ECO:0000256" key="5">
    <source>
        <dbReference type="ARBA" id="ARBA00023077"/>
    </source>
</evidence>
<feature type="signal peptide" evidence="10">
    <location>
        <begin position="1"/>
        <end position="19"/>
    </location>
</feature>
<comment type="similarity">
    <text evidence="8 9">Belongs to the TonB-dependent receptor family.</text>
</comment>
<keyword evidence="4 8" id="KW-0812">Transmembrane</keyword>
<organism evidence="13 14">
    <name type="scientific">Robiginitalea marina</name>
    <dbReference type="NCBI Taxonomy" id="2954105"/>
    <lineage>
        <taxon>Bacteria</taxon>
        <taxon>Pseudomonadati</taxon>
        <taxon>Bacteroidota</taxon>
        <taxon>Flavobacteriia</taxon>
        <taxon>Flavobacteriales</taxon>
        <taxon>Flavobacteriaceae</taxon>
        <taxon>Robiginitalea</taxon>
    </lineage>
</organism>